<reference evidence="1 2" key="1">
    <citation type="journal article" date="2017" name="Nature">
        <title>Atmospheric trace gases support primary production in Antarctic desert surface soil.</title>
        <authorList>
            <person name="Ji M."/>
            <person name="Greening C."/>
            <person name="Vanwonterghem I."/>
            <person name="Carere C.R."/>
            <person name="Bay S.K."/>
            <person name="Steen J.A."/>
            <person name="Montgomery K."/>
            <person name="Lines T."/>
            <person name="Beardall J."/>
            <person name="van Dorst J."/>
            <person name="Snape I."/>
            <person name="Stott M.B."/>
            <person name="Hugenholtz P."/>
            <person name="Ferrari B.C."/>
        </authorList>
    </citation>
    <scope>NUCLEOTIDE SEQUENCE [LARGE SCALE GENOMIC DNA]</scope>
    <source>
        <strain evidence="1">RRmetagenome_bin12</strain>
    </source>
</reference>
<protein>
    <submittedName>
        <fullName evidence="1">Uncharacterized protein</fullName>
    </submittedName>
</protein>
<proteinExistence type="predicted"/>
<comment type="caution">
    <text evidence="1">The sequence shown here is derived from an EMBL/GenBank/DDBJ whole genome shotgun (WGS) entry which is preliminary data.</text>
</comment>
<dbReference type="Proteomes" id="UP000248724">
    <property type="component" value="Unassembled WGS sequence"/>
</dbReference>
<organism evidence="1 2">
    <name type="scientific">Candidatus Aeolococcus gillhamiae</name>
    <dbReference type="NCBI Taxonomy" id="3127015"/>
    <lineage>
        <taxon>Bacteria</taxon>
        <taxon>Bacillati</taxon>
        <taxon>Candidatus Dormiibacterota</taxon>
        <taxon>Candidatus Dormibacteria</taxon>
        <taxon>Candidatus Aeolococcales</taxon>
        <taxon>Candidatus Aeolococcaceae</taxon>
        <taxon>Candidatus Aeolococcus</taxon>
    </lineage>
</organism>
<gene>
    <name evidence="1" type="ORF">DLM65_04880</name>
</gene>
<dbReference type="AlphaFoldDB" id="A0A2W5Z9E7"/>
<sequence>MSMDELVIKVPSPFSGVDDVGFSARYPAQAWNERLRDVPFIVEGPPRPMRRLVERLSLFTAKDSLITLRGDDEAYSWTAPVQLTDEVCVLAFRDHSLREVNGDDDAQAGRQYIWNLVRPLAFTFLRDCVRLGGLRLADSIAVVLDVGHPPLVGLELKRTAISAENGTLLLAA</sequence>
<name>A0A2W5Z9E7_9BACT</name>
<evidence type="ECO:0000313" key="1">
    <source>
        <dbReference type="EMBL" id="PZR82002.1"/>
    </source>
</evidence>
<accession>A0A2W5Z9E7</accession>
<dbReference type="EMBL" id="QHBU01000086">
    <property type="protein sequence ID" value="PZR82002.1"/>
    <property type="molecule type" value="Genomic_DNA"/>
</dbReference>
<evidence type="ECO:0000313" key="2">
    <source>
        <dbReference type="Proteomes" id="UP000248724"/>
    </source>
</evidence>